<dbReference type="AlphaFoldDB" id="A0A158BFF2"/>
<dbReference type="InterPro" id="IPR050389">
    <property type="entry name" value="LysR-type_TF"/>
</dbReference>
<dbReference type="PANTHER" id="PTHR30118:SF6">
    <property type="entry name" value="HTH-TYPE TRANSCRIPTIONAL REGULATOR LEUO"/>
    <property type="match status" value="1"/>
</dbReference>
<dbReference type="SUPFAM" id="SSF53850">
    <property type="entry name" value="Periplasmic binding protein-like II"/>
    <property type="match status" value="1"/>
</dbReference>
<organism evidence="6 7">
    <name type="scientific">Caballeronia ptereochthonis</name>
    <dbReference type="NCBI Taxonomy" id="1777144"/>
    <lineage>
        <taxon>Bacteria</taxon>
        <taxon>Pseudomonadati</taxon>
        <taxon>Pseudomonadota</taxon>
        <taxon>Betaproteobacteria</taxon>
        <taxon>Burkholderiales</taxon>
        <taxon>Burkholderiaceae</taxon>
        <taxon>Caballeronia</taxon>
    </lineage>
</organism>
<evidence type="ECO:0000256" key="4">
    <source>
        <dbReference type="ARBA" id="ARBA00023163"/>
    </source>
</evidence>
<dbReference type="PRINTS" id="PR00039">
    <property type="entry name" value="HTHLYSR"/>
</dbReference>
<dbReference type="Pfam" id="PF03466">
    <property type="entry name" value="LysR_substrate"/>
    <property type="match status" value="1"/>
</dbReference>
<sequence>MNEPADSLDIWLIRVLRTLLQERSVTQTAQRLNQTQPAISTALRRLREILNDPILVRGKQGMVPTEYGESLLAPAQRALREVEFVATPHGDFDPASSRRTFRVAAPDYLNDFFMPTLVAAFRDAAPNARLEIESLNPTRDHERMLDEGEIDLMVANWTKPEPRFTRQDLFTDVFVCLMRANHPLAREPLTIERYALAAHLAPTPYSGGRRHPIDVGLARAGIRRRIVTTIPYFGLVPQVLLQSDLIFTAPRRFAQHYAAMLPLAVLDSPVPFPRIKCYQLSLPQPDQPTDVAWLRTLMSSVSDTLTRKKTVAALSGDAADSTELGEVAR</sequence>
<evidence type="ECO:0000313" key="6">
    <source>
        <dbReference type="EMBL" id="SAK68781.1"/>
    </source>
</evidence>
<gene>
    <name evidence="6" type="ORF">AWB83_03188</name>
</gene>
<accession>A0A158BFF2</accession>
<keyword evidence="4" id="KW-0804">Transcription</keyword>
<dbReference type="STRING" id="1777144.AWB83_03188"/>
<dbReference type="OrthoDB" id="8924032at2"/>
<dbReference type="InterPro" id="IPR036390">
    <property type="entry name" value="WH_DNA-bd_sf"/>
</dbReference>
<comment type="caution">
    <text evidence="6">The sequence shown here is derived from an EMBL/GenBank/DDBJ whole genome shotgun (WGS) entry which is preliminary data.</text>
</comment>
<dbReference type="RefSeq" id="WP_087046564.1">
    <property type="nucleotide sequence ID" value="NZ_FCOB02000014.1"/>
</dbReference>
<evidence type="ECO:0000313" key="7">
    <source>
        <dbReference type="Proteomes" id="UP000054978"/>
    </source>
</evidence>
<evidence type="ECO:0000256" key="2">
    <source>
        <dbReference type="ARBA" id="ARBA00023015"/>
    </source>
</evidence>
<proteinExistence type="inferred from homology"/>
<dbReference type="Pfam" id="PF00126">
    <property type="entry name" value="HTH_1"/>
    <property type="match status" value="1"/>
</dbReference>
<dbReference type="PANTHER" id="PTHR30118">
    <property type="entry name" value="HTH-TYPE TRANSCRIPTIONAL REGULATOR LEUO-RELATED"/>
    <property type="match status" value="1"/>
</dbReference>
<dbReference type="PROSITE" id="PS50931">
    <property type="entry name" value="HTH_LYSR"/>
    <property type="match status" value="1"/>
</dbReference>
<dbReference type="InterPro" id="IPR000847">
    <property type="entry name" value="LysR_HTH_N"/>
</dbReference>
<evidence type="ECO:0000259" key="5">
    <source>
        <dbReference type="PROSITE" id="PS50931"/>
    </source>
</evidence>
<dbReference type="Proteomes" id="UP000054978">
    <property type="component" value="Unassembled WGS sequence"/>
</dbReference>
<dbReference type="GO" id="GO:0003700">
    <property type="term" value="F:DNA-binding transcription factor activity"/>
    <property type="evidence" value="ECO:0007669"/>
    <property type="project" value="InterPro"/>
</dbReference>
<name>A0A158BFF2_9BURK</name>
<protein>
    <submittedName>
        <fullName evidence="6">LysR family transcriptional regulator</fullName>
    </submittedName>
</protein>
<dbReference type="Gene3D" id="1.10.10.10">
    <property type="entry name" value="Winged helix-like DNA-binding domain superfamily/Winged helix DNA-binding domain"/>
    <property type="match status" value="1"/>
</dbReference>
<evidence type="ECO:0000256" key="1">
    <source>
        <dbReference type="ARBA" id="ARBA00009437"/>
    </source>
</evidence>
<keyword evidence="2" id="KW-0805">Transcription regulation</keyword>
<keyword evidence="7" id="KW-1185">Reference proteome</keyword>
<dbReference type="InterPro" id="IPR005119">
    <property type="entry name" value="LysR_subst-bd"/>
</dbReference>
<comment type="similarity">
    <text evidence="1">Belongs to the LysR transcriptional regulatory family.</text>
</comment>
<dbReference type="SUPFAM" id="SSF46785">
    <property type="entry name" value="Winged helix' DNA-binding domain"/>
    <property type="match status" value="1"/>
</dbReference>
<dbReference type="Gene3D" id="3.40.190.10">
    <property type="entry name" value="Periplasmic binding protein-like II"/>
    <property type="match status" value="2"/>
</dbReference>
<reference evidence="6" key="1">
    <citation type="submission" date="2016-01" db="EMBL/GenBank/DDBJ databases">
        <authorList>
            <person name="Peeters C."/>
        </authorList>
    </citation>
    <scope>NUCLEOTIDE SEQUENCE [LARGE SCALE GENOMIC DNA]</scope>
    <source>
        <strain evidence="6">LMG 29326</strain>
    </source>
</reference>
<keyword evidence="3" id="KW-0238">DNA-binding</keyword>
<dbReference type="InterPro" id="IPR036388">
    <property type="entry name" value="WH-like_DNA-bd_sf"/>
</dbReference>
<dbReference type="EMBL" id="FCOB02000014">
    <property type="protein sequence ID" value="SAK68781.1"/>
    <property type="molecule type" value="Genomic_DNA"/>
</dbReference>
<evidence type="ECO:0000256" key="3">
    <source>
        <dbReference type="ARBA" id="ARBA00023125"/>
    </source>
</evidence>
<dbReference type="GO" id="GO:0003677">
    <property type="term" value="F:DNA binding"/>
    <property type="evidence" value="ECO:0007669"/>
    <property type="project" value="UniProtKB-KW"/>
</dbReference>
<feature type="domain" description="HTH lysR-type" evidence="5">
    <location>
        <begin position="8"/>
        <end position="65"/>
    </location>
</feature>